<feature type="coiled-coil region" evidence="1">
    <location>
        <begin position="257"/>
        <end position="284"/>
    </location>
</feature>
<comment type="caution">
    <text evidence="2">The sequence shown here is derived from an EMBL/GenBank/DDBJ whole genome shotgun (WGS) entry which is preliminary data.</text>
</comment>
<sequence>MRRFNEIQITRAPGSDPLGHLPRRMDFLAAHVYNLAKSIPDKTIEKMNSTASTVPWINSDTLAQQLADIITATIKNNLPHMLTNSISYMVNKSSKIATMQITRNNQPLNYKIFDDFKLKMMGFTKWLEFHGVASKRQNATNDQLLKNLKAKFKWVATTADKLGIPPPLQLTNTELPPTKRKKSRIVEMIKEVFVSEDIVVDGMHMNLTVPQRANTKDALKQSLPFMKEGGSAPSLSSLQHFRMAGEGPMTFEEAQLQLQETKRLAELKDAKEKSEEKLRRLTLEQLKA</sequence>
<evidence type="ECO:0000256" key="1">
    <source>
        <dbReference type="SAM" id="Coils"/>
    </source>
</evidence>
<accession>A0ABQ5GPB8</accession>
<reference evidence="2" key="1">
    <citation type="journal article" date="2022" name="Int. J. Mol. Sci.">
        <title>Draft Genome of Tanacetum Coccineum: Genomic Comparison of Closely Related Tanacetum-Family Plants.</title>
        <authorList>
            <person name="Yamashiro T."/>
            <person name="Shiraishi A."/>
            <person name="Nakayama K."/>
            <person name="Satake H."/>
        </authorList>
    </citation>
    <scope>NUCLEOTIDE SEQUENCE</scope>
</reference>
<evidence type="ECO:0000313" key="2">
    <source>
        <dbReference type="EMBL" id="GJT77275.1"/>
    </source>
</evidence>
<organism evidence="2 3">
    <name type="scientific">Tanacetum coccineum</name>
    <dbReference type="NCBI Taxonomy" id="301880"/>
    <lineage>
        <taxon>Eukaryota</taxon>
        <taxon>Viridiplantae</taxon>
        <taxon>Streptophyta</taxon>
        <taxon>Embryophyta</taxon>
        <taxon>Tracheophyta</taxon>
        <taxon>Spermatophyta</taxon>
        <taxon>Magnoliopsida</taxon>
        <taxon>eudicotyledons</taxon>
        <taxon>Gunneridae</taxon>
        <taxon>Pentapetalae</taxon>
        <taxon>asterids</taxon>
        <taxon>campanulids</taxon>
        <taxon>Asterales</taxon>
        <taxon>Asteraceae</taxon>
        <taxon>Asteroideae</taxon>
        <taxon>Anthemideae</taxon>
        <taxon>Anthemidinae</taxon>
        <taxon>Tanacetum</taxon>
    </lineage>
</organism>
<reference evidence="2" key="2">
    <citation type="submission" date="2022-01" db="EMBL/GenBank/DDBJ databases">
        <authorList>
            <person name="Yamashiro T."/>
            <person name="Shiraishi A."/>
            <person name="Satake H."/>
            <person name="Nakayama K."/>
        </authorList>
    </citation>
    <scope>NUCLEOTIDE SEQUENCE</scope>
</reference>
<keyword evidence="1" id="KW-0175">Coiled coil</keyword>
<evidence type="ECO:0000313" key="3">
    <source>
        <dbReference type="Proteomes" id="UP001151760"/>
    </source>
</evidence>
<proteinExistence type="predicted"/>
<dbReference type="EMBL" id="BQNB010018698">
    <property type="protein sequence ID" value="GJT77275.1"/>
    <property type="molecule type" value="Genomic_DNA"/>
</dbReference>
<protein>
    <submittedName>
        <fullName evidence="2">Uncharacterized protein</fullName>
    </submittedName>
</protein>
<name>A0ABQ5GPB8_9ASTR</name>
<dbReference type="Proteomes" id="UP001151760">
    <property type="component" value="Unassembled WGS sequence"/>
</dbReference>
<gene>
    <name evidence="2" type="ORF">Tco_1044000</name>
</gene>
<keyword evidence="3" id="KW-1185">Reference proteome</keyword>